<evidence type="ECO:0000256" key="4">
    <source>
        <dbReference type="ARBA" id="ARBA00023125"/>
    </source>
</evidence>
<dbReference type="GO" id="GO:0003677">
    <property type="term" value="F:DNA binding"/>
    <property type="evidence" value="ECO:0007669"/>
    <property type="project" value="UniProtKB-KW"/>
</dbReference>
<evidence type="ECO:0000259" key="6">
    <source>
        <dbReference type="Pfam" id="PF04542"/>
    </source>
</evidence>
<dbReference type="PANTHER" id="PTHR43133">
    <property type="entry name" value="RNA POLYMERASE ECF-TYPE SIGMA FACTO"/>
    <property type="match status" value="1"/>
</dbReference>
<dbReference type="InterPro" id="IPR013324">
    <property type="entry name" value="RNA_pol_sigma_r3/r4-like"/>
</dbReference>
<dbReference type="InterPro" id="IPR013325">
    <property type="entry name" value="RNA_pol_sigma_r2"/>
</dbReference>
<dbReference type="SUPFAM" id="SSF88946">
    <property type="entry name" value="Sigma2 domain of RNA polymerase sigma factors"/>
    <property type="match status" value="1"/>
</dbReference>
<reference evidence="7 8" key="1">
    <citation type="submission" date="2018-06" db="EMBL/GenBank/DDBJ databases">
        <title>Genomic Encyclopedia of Type Strains, Phase III (KMG-III): the genomes of soil and plant-associated and newly described type strains.</title>
        <authorList>
            <person name="Whitman W."/>
        </authorList>
    </citation>
    <scope>NUCLEOTIDE SEQUENCE [LARGE SCALE GENOMIC DNA]</scope>
    <source>
        <strain evidence="7 8">CGMCC 4.7090</strain>
    </source>
</reference>
<dbReference type="Pfam" id="PF04542">
    <property type="entry name" value="Sigma70_r2"/>
    <property type="match status" value="1"/>
</dbReference>
<dbReference type="InterPro" id="IPR039425">
    <property type="entry name" value="RNA_pol_sigma-70-like"/>
</dbReference>
<keyword evidence="8" id="KW-1185">Reference proteome</keyword>
<dbReference type="Gene3D" id="1.10.10.10">
    <property type="entry name" value="Winged helix-like DNA-binding domain superfamily/Winged helix DNA-binding domain"/>
    <property type="match status" value="1"/>
</dbReference>
<organism evidence="7 8">
    <name type="scientific">Actinoplanes lutulentus</name>
    <dbReference type="NCBI Taxonomy" id="1287878"/>
    <lineage>
        <taxon>Bacteria</taxon>
        <taxon>Bacillati</taxon>
        <taxon>Actinomycetota</taxon>
        <taxon>Actinomycetes</taxon>
        <taxon>Micromonosporales</taxon>
        <taxon>Micromonosporaceae</taxon>
        <taxon>Actinoplanes</taxon>
    </lineage>
</organism>
<sequence length="204" mass="22524">MRDDPEVIALVTAARDGDAGAWNALVERYAPLVWSTCRAYRLEAADAEDVGQTVWLSLIEHLPKIRTPAALPGWILTSTRREALRVLRIGQRTRPDDTLGELTADADPRDVDEELLAYEREIALRAAFTELPTRCQHLLSLLMQDPPPPYSVISSRMGMPRGSVGPIRARCLDRLRHCPALAAFIEEGSDSTGGGGTREQRNLA</sequence>
<evidence type="ECO:0000313" key="8">
    <source>
        <dbReference type="Proteomes" id="UP000249341"/>
    </source>
</evidence>
<keyword evidence="2" id="KW-0805">Transcription regulation</keyword>
<comment type="caution">
    <text evidence="7">The sequence shown here is derived from an EMBL/GenBank/DDBJ whole genome shotgun (WGS) entry which is preliminary data.</text>
</comment>
<feature type="domain" description="RNA polymerase sigma-70 region 2" evidence="6">
    <location>
        <begin position="25"/>
        <end position="91"/>
    </location>
</feature>
<dbReference type="NCBIfam" id="TIGR02937">
    <property type="entry name" value="sigma70-ECF"/>
    <property type="match status" value="1"/>
</dbReference>
<evidence type="ECO:0000256" key="2">
    <source>
        <dbReference type="ARBA" id="ARBA00023015"/>
    </source>
</evidence>
<evidence type="ECO:0000256" key="3">
    <source>
        <dbReference type="ARBA" id="ARBA00023082"/>
    </source>
</evidence>
<name>A0A327Z8F3_9ACTN</name>
<dbReference type="EMBL" id="QLMJ01000017">
    <property type="protein sequence ID" value="RAK29854.1"/>
    <property type="molecule type" value="Genomic_DNA"/>
</dbReference>
<keyword evidence="5" id="KW-0804">Transcription</keyword>
<dbReference type="PANTHER" id="PTHR43133:SF8">
    <property type="entry name" value="RNA POLYMERASE SIGMA FACTOR HI_1459-RELATED"/>
    <property type="match status" value="1"/>
</dbReference>
<evidence type="ECO:0000313" key="7">
    <source>
        <dbReference type="EMBL" id="RAK29854.1"/>
    </source>
</evidence>
<dbReference type="AlphaFoldDB" id="A0A327Z8F3"/>
<dbReference type="OrthoDB" id="265863at2"/>
<comment type="similarity">
    <text evidence="1">Belongs to the sigma-70 factor family. ECF subfamily.</text>
</comment>
<protein>
    <submittedName>
        <fullName evidence="7">RNA polymerase sigma factor (Sigma-70 family)</fullName>
    </submittedName>
</protein>
<dbReference type="GO" id="GO:0006352">
    <property type="term" value="P:DNA-templated transcription initiation"/>
    <property type="evidence" value="ECO:0007669"/>
    <property type="project" value="InterPro"/>
</dbReference>
<evidence type="ECO:0000256" key="1">
    <source>
        <dbReference type="ARBA" id="ARBA00010641"/>
    </source>
</evidence>
<dbReference type="GO" id="GO:0016987">
    <property type="term" value="F:sigma factor activity"/>
    <property type="evidence" value="ECO:0007669"/>
    <property type="project" value="UniProtKB-KW"/>
</dbReference>
<evidence type="ECO:0000256" key="5">
    <source>
        <dbReference type="ARBA" id="ARBA00023163"/>
    </source>
</evidence>
<proteinExistence type="inferred from homology"/>
<keyword evidence="3" id="KW-0731">Sigma factor</keyword>
<dbReference type="SUPFAM" id="SSF88659">
    <property type="entry name" value="Sigma3 and sigma4 domains of RNA polymerase sigma factors"/>
    <property type="match status" value="1"/>
</dbReference>
<dbReference type="InterPro" id="IPR036388">
    <property type="entry name" value="WH-like_DNA-bd_sf"/>
</dbReference>
<gene>
    <name evidence="7" type="ORF">B0I29_117180</name>
</gene>
<dbReference type="Gene3D" id="1.10.1740.10">
    <property type="match status" value="1"/>
</dbReference>
<dbReference type="Proteomes" id="UP000249341">
    <property type="component" value="Unassembled WGS sequence"/>
</dbReference>
<dbReference type="InterPro" id="IPR007627">
    <property type="entry name" value="RNA_pol_sigma70_r2"/>
</dbReference>
<accession>A0A327Z8F3</accession>
<dbReference type="InterPro" id="IPR014284">
    <property type="entry name" value="RNA_pol_sigma-70_dom"/>
</dbReference>
<keyword evidence="4" id="KW-0238">DNA-binding</keyword>